<keyword evidence="2" id="KW-1185">Reference proteome</keyword>
<evidence type="ECO:0000313" key="2">
    <source>
        <dbReference type="Proteomes" id="UP000585474"/>
    </source>
</evidence>
<dbReference type="AlphaFoldDB" id="A0A7J0DNI5"/>
<dbReference type="OrthoDB" id="1838890at2759"/>
<organism evidence="1 2">
    <name type="scientific">Actinidia rufa</name>
    <dbReference type="NCBI Taxonomy" id="165716"/>
    <lineage>
        <taxon>Eukaryota</taxon>
        <taxon>Viridiplantae</taxon>
        <taxon>Streptophyta</taxon>
        <taxon>Embryophyta</taxon>
        <taxon>Tracheophyta</taxon>
        <taxon>Spermatophyta</taxon>
        <taxon>Magnoliopsida</taxon>
        <taxon>eudicotyledons</taxon>
        <taxon>Gunneridae</taxon>
        <taxon>Pentapetalae</taxon>
        <taxon>asterids</taxon>
        <taxon>Ericales</taxon>
        <taxon>Actinidiaceae</taxon>
        <taxon>Actinidia</taxon>
    </lineage>
</organism>
<evidence type="ECO:0000313" key="1">
    <source>
        <dbReference type="EMBL" id="GFS39068.1"/>
    </source>
</evidence>
<name>A0A7J0DNI5_9ERIC</name>
<comment type="caution">
    <text evidence="1">The sequence shown here is derived from an EMBL/GenBank/DDBJ whole genome shotgun (WGS) entry which is preliminary data.</text>
</comment>
<dbReference type="Proteomes" id="UP000585474">
    <property type="component" value="Unassembled WGS sequence"/>
</dbReference>
<proteinExistence type="predicted"/>
<dbReference type="EMBL" id="BJWL01000322">
    <property type="protein sequence ID" value="GFS39068.1"/>
    <property type="molecule type" value="Genomic_DNA"/>
</dbReference>
<accession>A0A7J0DNI5</accession>
<gene>
    <name evidence="1" type="ORF">Acr_00g0060990</name>
</gene>
<reference evidence="2" key="1">
    <citation type="submission" date="2019-07" db="EMBL/GenBank/DDBJ databases">
        <title>De Novo Assembly of kiwifruit Actinidia rufa.</title>
        <authorList>
            <person name="Sugita-Konishi S."/>
            <person name="Sato K."/>
            <person name="Mori E."/>
            <person name="Abe Y."/>
            <person name="Kisaki G."/>
            <person name="Hamano K."/>
            <person name="Suezawa K."/>
            <person name="Otani M."/>
            <person name="Fukuda T."/>
            <person name="Manabe T."/>
            <person name="Gomi K."/>
            <person name="Tabuchi M."/>
            <person name="Akimitsu K."/>
            <person name="Kataoka I."/>
        </authorList>
    </citation>
    <scope>NUCLEOTIDE SEQUENCE [LARGE SCALE GENOMIC DNA]</scope>
    <source>
        <strain evidence="2">cv. Fuchu</strain>
    </source>
</reference>
<protein>
    <submittedName>
        <fullName evidence="1">Uncharacterized protein</fullName>
    </submittedName>
</protein>
<sequence length="205" mass="23626">MNHSSNNSYSYTHNNEWETYDNSSWTQEPWVDDVNTSCLPSHYIASPEQPYNHYYPPLPQENTNFEDSMLQTLQDYEASIQTNTSACQSNAELGIQVDKLVHTFNGHEEHESWTQGQQEQIWEVETFCEKDNSEVCEAQSEPSSFEVELISEDHETLAQDLVTPPKEFTQCEDKVELLDCSTKSSIGIRLIDFLGVDEFNWVVDP</sequence>